<proteinExistence type="predicted"/>
<evidence type="ECO:0000313" key="2">
    <source>
        <dbReference type="Proteomes" id="UP000241071"/>
    </source>
</evidence>
<protein>
    <submittedName>
        <fullName evidence="1">Repeat protein</fullName>
    </submittedName>
</protein>
<evidence type="ECO:0000313" key="1">
    <source>
        <dbReference type="EMBL" id="AGF84869.1"/>
    </source>
</evidence>
<dbReference type="EMBL" id="KC008572">
    <property type="protein sequence ID" value="AGF84869.1"/>
    <property type="molecule type" value="Genomic_DNA"/>
</dbReference>
<gene>
    <name evidence="1" type="ORF">glt_00060</name>
</gene>
<reference evidence="1 2" key="1">
    <citation type="submission" date="2012-10" db="EMBL/GenBank/DDBJ databases">
        <title>Complete genome sequence of Moumouvirus goulette.</title>
        <authorList>
            <person name="Fournous G."/>
            <person name="Bougalmi M."/>
            <person name="Colson P."/>
        </authorList>
    </citation>
    <scope>NUCLEOTIDE SEQUENCE [LARGE SCALE GENOMIC DNA]</scope>
</reference>
<name>M1PAI6_9VIRU</name>
<keyword evidence="2" id="KW-1185">Reference proteome</keyword>
<dbReference type="Proteomes" id="UP000241071">
    <property type="component" value="Segment"/>
</dbReference>
<sequence>MAKFKYCLSCRYKDRILKYCKKERDYYKLYYTKIDFMIIKFYNKNDHEYIEIDINDMKNFMEFVMIRNYHCGGVYDYYCKSDMKDIALLDVKKENDSANKNKFVDENNGFFVRENYEKCDTKKKFMIIPLLIYWIL</sequence>
<organism evidence="1 2">
    <name type="scientific">Moumouvirus goulette</name>
    <dbReference type="NCBI Taxonomy" id="1247379"/>
    <lineage>
        <taxon>Viruses</taxon>
        <taxon>Varidnaviria</taxon>
        <taxon>Bamfordvirae</taxon>
        <taxon>Nucleocytoviricota</taxon>
        <taxon>Megaviricetes</taxon>
        <taxon>Imitervirales</taxon>
        <taxon>Mimiviridae</taxon>
        <taxon>Megamimivirinae</taxon>
        <taxon>Moumouvirus</taxon>
        <taxon>Moumouvirus goulettemassiliense</taxon>
    </lineage>
</organism>
<accession>M1PAI6</accession>